<dbReference type="InterPro" id="IPR000209">
    <property type="entry name" value="Peptidase_S8/S53_dom"/>
</dbReference>
<dbReference type="InterPro" id="IPR037045">
    <property type="entry name" value="S8pro/Inhibitor_I9_sf"/>
</dbReference>
<dbReference type="PROSITE" id="PS00136">
    <property type="entry name" value="SUBTILASE_ASP"/>
    <property type="match status" value="1"/>
</dbReference>
<accession>A0A8H4IWS7</accession>
<evidence type="ECO:0000313" key="11">
    <source>
        <dbReference type="EMBL" id="KAF4308594.1"/>
    </source>
</evidence>
<evidence type="ECO:0000256" key="5">
    <source>
        <dbReference type="ARBA" id="ARBA00022825"/>
    </source>
</evidence>
<dbReference type="PROSITE" id="PS00138">
    <property type="entry name" value="SUBTILASE_SER"/>
    <property type="match status" value="1"/>
</dbReference>
<dbReference type="OrthoDB" id="206201at2759"/>
<dbReference type="InterPro" id="IPR023827">
    <property type="entry name" value="Peptidase_S8_Asp-AS"/>
</dbReference>
<dbReference type="InterPro" id="IPR034193">
    <property type="entry name" value="PCSK9_ProteinaseK-like"/>
</dbReference>
<dbReference type="AlphaFoldDB" id="A0A8H4IWS7"/>
<gene>
    <name evidence="11" type="ORF">GTA08_BOTSDO03475</name>
</gene>
<keyword evidence="2 6" id="KW-0645">Protease</keyword>
<reference evidence="11" key="1">
    <citation type="submission" date="2020-04" db="EMBL/GenBank/DDBJ databases">
        <title>Genome Assembly and Annotation of Botryosphaeria dothidea sdau 11-99, a Latent Pathogen of Apple Fruit Ring Rot in China.</title>
        <authorList>
            <person name="Yu C."/>
            <person name="Diao Y."/>
            <person name="Lu Q."/>
            <person name="Zhao J."/>
            <person name="Cui S."/>
            <person name="Peng C."/>
            <person name="He B."/>
            <person name="Liu H."/>
        </authorList>
    </citation>
    <scope>NUCLEOTIDE SEQUENCE [LARGE SCALE GENOMIC DNA]</scope>
    <source>
        <strain evidence="11">Sdau11-99</strain>
    </source>
</reference>
<comment type="caution">
    <text evidence="11">The sequence shown here is derived from an EMBL/GenBank/DDBJ whole genome shotgun (WGS) entry which is preliminary data.</text>
</comment>
<dbReference type="SUPFAM" id="SSF52743">
    <property type="entry name" value="Subtilisin-like"/>
    <property type="match status" value="1"/>
</dbReference>
<dbReference type="PRINTS" id="PR00723">
    <property type="entry name" value="SUBTILISIN"/>
</dbReference>
<dbReference type="PANTHER" id="PTHR43806:SF58">
    <property type="entry name" value="ALKALINE PROTEASE 1-RELATED"/>
    <property type="match status" value="1"/>
</dbReference>
<dbReference type="Gene3D" id="3.30.70.80">
    <property type="entry name" value="Peptidase S8 propeptide/proteinase inhibitor I9"/>
    <property type="match status" value="1"/>
</dbReference>
<feature type="active site" description="Charge relay system" evidence="6">
    <location>
        <position position="171"/>
    </location>
</feature>
<dbReference type="InterPro" id="IPR050131">
    <property type="entry name" value="Peptidase_S8_subtilisin-like"/>
</dbReference>
<evidence type="ECO:0000256" key="7">
    <source>
        <dbReference type="RuleBase" id="RU003355"/>
    </source>
</evidence>
<feature type="active site" description="Charge relay system" evidence="6">
    <location>
        <position position="139"/>
    </location>
</feature>
<evidence type="ECO:0000256" key="3">
    <source>
        <dbReference type="ARBA" id="ARBA00022729"/>
    </source>
</evidence>
<keyword evidence="12" id="KW-1185">Reference proteome</keyword>
<sequence>MRFIPFLSLLSFAAAAPVLAPREKSEIIPGKYIVVLKPESEQPAFSHILDLFGDGLDYKYEIGTFKGLSGSLTETLLTSVKNLASVAYIEQDAIVRTATFTTQSNASWGLGRISRREKGSTEYAFDDSAGEGTCSYIIDTGIYTEHPDFEGRATFLENFSGDGLERDGNGHGTHVAGTVGSKSYGVAKKTSLFAVKVLNSEGSGGNSGVIAGIAFAAKDAKKREAKGECKKGSVGNLSLGGIISTAQMQAVKAAVEDGLFLAVAAGNSALPTILFSPANEPSVCTVGATDRNDKLASFSNYGSLVDVLAPGVEIESTWNDGNTNTISGTSMASPHIAGLGAYLLGLEQRRSPAELCTRIQGLSSKKKISSALGAPLFLTNNYLAFNGVTP</sequence>
<dbReference type="GO" id="GO:0005576">
    <property type="term" value="C:extracellular region"/>
    <property type="evidence" value="ECO:0007669"/>
    <property type="project" value="UniProtKB-ARBA"/>
</dbReference>
<dbReference type="CDD" id="cd04077">
    <property type="entry name" value="Peptidases_S8_PCSK9_ProteinaseK_like"/>
    <property type="match status" value="1"/>
</dbReference>
<dbReference type="Gene3D" id="3.40.50.200">
    <property type="entry name" value="Peptidase S8/S53 domain"/>
    <property type="match status" value="1"/>
</dbReference>
<dbReference type="PROSITE" id="PS51892">
    <property type="entry name" value="SUBTILASE"/>
    <property type="match status" value="1"/>
</dbReference>
<feature type="signal peptide" evidence="8">
    <location>
        <begin position="1"/>
        <end position="15"/>
    </location>
</feature>
<organism evidence="11 12">
    <name type="scientific">Botryosphaeria dothidea</name>
    <dbReference type="NCBI Taxonomy" id="55169"/>
    <lineage>
        <taxon>Eukaryota</taxon>
        <taxon>Fungi</taxon>
        <taxon>Dikarya</taxon>
        <taxon>Ascomycota</taxon>
        <taxon>Pezizomycotina</taxon>
        <taxon>Dothideomycetes</taxon>
        <taxon>Dothideomycetes incertae sedis</taxon>
        <taxon>Botryosphaeriales</taxon>
        <taxon>Botryosphaeriaceae</taxon>
        <taxon>Botryosphaeria</taxon>
    </lineage>
</organism>
<protein>
    <submittedName>
        <fullName evidence="11">Uncharacterized protein</fullName>
    </submittedName>
</protein>
<feature type="domain" description="Inhibitor I9" evidence="10">
    <location>
        <begin position="31"/>
        <end position="97"/>
    </location>
</feature>
<dbReference type="GO" id="GO:0006508">
    <property type="term" value="P:proteolysis"/>
    <property type="evidence" value="ECO:0007669"/>
    <property type="project" value="UniProtKB-KW"/>
</dbReference>
<feature type="active site" description="Charge relay system" evidence="6">
    <location>
        <position position="330"/>
    </location>
</feature>
<name>A0A8H4IWS7_9PEZI</name>
<evidence type="ECO:0000259" key="10">
    <source>
        <dbReference type="Pfam" id="PF05922"/>
    </source>
</evidence>
<dbReference type="InterPro" id="IPR023828">
    <property type="entry name" value="Peptidase_S8_Ser-AS"/>
</dbReference>
<dbReference type="PROSITE" id="PS00137">
    <property type="entry name" value="SUBTILASE_HIS"/>
    <property type="match status" value="1"/>
</dbReference>
<proteinExistence type="inferred from homology"/>
<dbReference type="FunFam" id="3.40.50.200:FF:000014">
    <property type="entry name" value="Proteinase K"/>
    <property type="match status" value="1"/>
</dbReference>
<evidence type="ECO:0000256" key="1">
    <source>
        <dbReference type="ARBA" id="ARBA00011073"/>
    </source>
</evidence>
<dbReference type="SUPFAM" id="SSF54897">
    <property type="entry name" value="Protease propeptides/inhibitors"/>
    <property type="match status" value="1"/>
</dbReference>
<dbReference type="EMBL" id="WWBZ02000022">
    <property type="protein sequence ID" value="KAF4308594.1"/>
    <property type="molecule type" value="Genomic_DNA"/>
</dbReference>
<evidence type="ECO:0000256" key="4">
    <source>
        <dbReference type="ARBA" id="ARBA00022801"/>
    </source>
</evidence>
<dbReference type="Proteomes" id="UP000572817">
    <property type="component" value="Unassembled WGS sequence"/>
</dbReference>
<keyword evidence="3 8" id="KW-0732">Signal</keyword>
<evidence type="ECO:0000256" key="2">
    <source>
        <dbReference type="ARBA" id="ARBA00022670"/>
    </source>
</evidence>
<feature type="domain" description="Peptidase S8/S53" evidence="9">
    <location>
        <begin position="137"/>
        <end position="355"/>
    </location>
</feature>
<dbReference type="InterPro" id="IPR036852">
    <property type="entry name" value="Peptidase_S8/S53_dom_sf"/>
</dbReference>
<keyword evidence="4 6" id="KW-0378">Hydrolase</keyword>
<dbReference type="PANTHER" id="PTHR43806">
    <property type="entry name" value="PEPTIDASE S8"/>
    <property type="match status" value="1"/>
</dbReference>
<comment type="similarity">
    <text evidence="1 6 7">Belongs to the peptidase S8 family.</text>
</comment>
<dbReference type="Pfam" id="PF00082">
    <property type="entry name" value="Peptidase_S8"/>
    <property type="match status" value="1"/>
</dbReference>
<evidence type="ECO:0000259" key="9">
    <source>
        <dbReference type="Pfam" id="PF00082"/>
    </source>
</evidence>
<evidence type="ECO:0000313" key="12">
    <source>
        <dbReference type="Proteomes" id="UP000572817"/>
    </source>
</evidence>
<dbReference type="InterPro" id="IPR022398">
    <property type="entry name" value="Peptidase_S8_His-AS"/>
</dbReference>
<dbReference type="InterPro" id="IPR015500">
    <property type="entry name" value="Peptidase_S8_subtilisin-rel"/>
</dbReference>
<keyword evidence="5 6" id="KW-0720">Serine protease</keyword>
<feature type="chain" id="PRO_5034946075" evidence="8">
    <location>
        <begin position="16"/>
        <end position="390"/>
    </location>
</feature>
<dbReference type="InterPro" id="IPR010259">
    <property type="entry name" value="S8pro/Inhibitor_I9"/>
</dbReference>
<dbReference type="Pfam" id="PF05922">
    <property type="entry name" value="Inhibitor_I9"/>
    <property type="match status" value="1"/>
</dbReference>
<dbReference type="GO" id="GO:0004252">
    <property type="term" value="F:serine-type endopeptidase activity"/>
    <property type="evidence" value="ECO:0007669"/>
    <property type="project" value="UniProtKB-UniRule"/>
</dbReference>
<evidence type="ECO:0000256" key="6">
    <source>
        <dbReference type="PROSITE-ProRule" id="PRU01240"/>
    </source>
</evidence>
<evidence type="ECO:0000256" key="8">
    <source>
        <dbReference type="SAM" id="SignalP"/>
    </source>
</evidence>